<proteinExistence type="predicted"/>
<dbReference type="Proteomes" id="UP000324222">
    <property type="component" value="Unassembled WGS sequence"/>
</dbReference>
<evidence type="ECO:0000256" key="1">
    <source>
        <dbReference type="SAM" id="MobiDB-lite"/>
    </source>
</evidence>
<evidence type="ECO:0000313" key="2">
    <source>
        <dbReference type="EMBL" id="MPC28468.1"/>
    </source>
</evidence>
<comment type="caution">
    <text evidence="2">The sequence shown here is derived from an EMBL/GenBank/DDBJ whole genome shotgun (WGS) entry which is preliminary data.</text>
</comment>
<evidence type="ECO:0000313" key="3">
    <source>
        <dbReference type="Proteomes" id="UP000324222"/>
    </source>
</evidence>
<reference evidence="2 3" key="1">
    <citation type="submission" date="2019-05" db="EMBL/GenBank/DDBJ databases">
        <title>Another draft genome of Portunus trituberculatus and its Hox gene families provides insights of decapod evolution.</title>
        <authorList>
            <person name="Jeong J.-H."/>
            <person name="Song I."/>
            <person name="Kim S."/>
            <person name="Choi T."/>
            <person name="Kim D."/>
            <person name="Ryu S."/>
            <person name="Kim W."/>
        </authorList>
    </citation>
    <scope>NUCLEOTIDE SEQUENCE [LARGE SCALE GENOMIC DNA]</scope>
    <source>
        <tissue evidence="2">Muscle</tissue>
    </source>
</reference>
<protein>
    <submittedName>
        <fullName evidence="2">Uncharacterized protein</fullName>
    </submittedName>
</protein>
<dbReference type="EMBL" id="VSRR010001917">
    <property type="protein sequence ID" value="MPC28468.1"/>
    <property type="molecule type" value="Genomic_DNA"/>
</dbReference>
<dbReference type="AlphaFoldDB" id="A0A5B7E3Z5"/>
<name>A0A5B7E3Z5_PORTR</name>
<accession>A0A5B7E3Z5</accession>
<feature type="region of interest" description="Disordered" evidence="1">
    <location>
        <begin position="24"/>
        <end position="51"/>
    </location>
</feature>
<keyword evidence="3" id="KW-1185">Reference proteome</keyword>
<gene>
    <name evidence="2" type="ORF">E2C01_021673</name>
</gene>
<sequence>MECLRRSMNSRLVSRCPLTKTTGRLTPCRQLPSTKKRDGRAAPTGTDCGLGEALSREANMPLNWARESWERAEEGGVKVCPHPLV</sequence>
<organism evidence="2 3">
    <name type="scientific">Portunus trituberculatus</name>
    <name type="common">Swimming crab</name>
    <name type="synonym">Neptunus trituberculatus</name>
    <dbReference type="NCBI Taxonomy" id="210409"/>
    <lineage>
        <taxon>Eukaryota</taxon>
        <taxon>Metazoa</taxon>
        <taxon>Ecdysozoa</taxon>
        <taxon>Arthropoda</taxon>
        <taxon>Crustacea</taxon>
        <taxon>Multicrustacea</taxon>
        <taxon>Malacostraca</taxon>
        <taxon>Eumalacostraca</taxon>
        <taxon>Eucarida</taxon>
        <taxon>Decapoda</taxon>
        <taxon>Pleocyemata</taxon>
        <taxon>Brachyura</taxon>
        <taxon>Eubrachyura</taxon>
        <taxon>Portunoidea</taxon>
        <taxon>Portunidae</taxon>
        <taxon>Portuninae</taxon>
        <taxon>Portunus</taxon>
    </lineage>
</organism>